<dbReference type="SMART" id="SM00382">
    <property type="entry name" value="AAA"/>
    <property type="match status" value="1"/>
</dbReference>
<evidence type="ECO:0000256" key="11">
    <source>
        <dbReference type="ARBA" id="ARBA00023136"/>
    </source>
</evidence>
<dbReference type="InterPro" id="IPR050388">
    <property type="entry name" value="ABC_Ni/Peptide_Import"/>
</dbReference>
<organism evidence="17 18">
    <name type="scientific">Paenibacillus chungangensis</name>
    <dbReference type="NCBI Taxonomy" id="696535"/>
    <lineage>
        <taxon>Bacteria</taxon>
        <taxon>Bacillati</taxon>
        <taxon>Bacillota</taxon>
        <taxon>Bacilli</taxon>
        <taxon>Bacillales</taxon>
        <taxon>Paenibacillaceae</taxon>
        <taxon>Paenibacillus</taxon>
    </lineage>
</organism>
<comment type="subunit">
    <text evidence="12">The complex is composed of two ATP-binding proteins (NikD and NikE), two transmembrane proteins (NikB and NikC) and a solute-binding protein (NikA).</text>
</comment>
<dbReference type="PANTHER" id="PTHR43297">
    <property type="entry name" value="OLIGOPEPTIDE TRANSPORT ATP-BINDING PROTEIN APPD"/>
    <property type="match status" value="1"/>
</dbReference>
<dbReference type="Proteomes" id="UP001596989">
    <property type="component" value="Unassembled WGS sequence"/>
</dbReference>
<evidence type="ECO:0000256" key="12">
    <source>
        <dbReference type="ARBA" id="ARBA00038669"/>
    </source>
</evidence>
<evidence type="ECO:0000259" key="16">
    <source>
        <dbReference type="PROSITE" id="PS50893"/>
    </source>
</evidence>
<keyword evidence="11" id="KW-0472">Membrane</keyword>
<evidence type="ECO:0000256" key="13">
    <source>
        <dbReference type="ARBA" id="ARBA00039098"/>
    </source>
</evidence>
<sequence>MVVLEIEHLSISFRRYTAGLRQGWTKAVDDISLQVKQGEAVAIIGASGSGKSLLAHAVMGLLPRNATTSGTIRYNGKPLDEGALRQLRGRDLLFVPQSVTFLDPLLTVGSQLSTRSSGQEAHAKRRGLLRRLGLGEKAESLYPFQLSGGMARKVLLATASSAEAKLIIADEPTPGMGADDARESLQHLRELADAGAAVLFITHDIEAALQAADRVVMLYEGMAVETAQASDFRGDGELLRHPYSRALWRALPQNGFHPLPERRTAASEYGCFFASWCHEASARCVSGMPSPRIVRGGIARCHHAT</sequence>
<comment type="similarity">
    <text evidence="2">Belongs to the ABC transporter superfamily.</text>
</comment>
<comment type="subcellular location">
    <subcellularLocation>
        <location evidence="1">Cell membrane</location>
        <topology evidence="1">Peripheral membrane protein</topology>
    </subcellularLocation>
</comment>
<evidence type="ECO:0000256" key="7">
    <source>
        <dbReference type="ARBA" id="ARBA00022840"/>
    </source>
</evidence>
<keyword evidence="7 17" id="KW-0067">ATP-binding</keyword>
<evidence type="ECO:0000256" key="4">
    <source>
        <dbReference type="ARBA" id="ARBA00022475"/>
    </source>
</evidence>
<dbReference type="GO" id="GO:0005524">
    <property type="term" value="F:ATP binding"/>
    <property type="evidence" value="ECO:0007669"/>
    <property type="project" value="UniProtKB-KW"/>
</dbReference>
<protein>
    <recommendedName>
        <fullName evidence="14">Nickel import system ATP-binding protein NikD</fullName>
        <ecNumber evidence="13">7.2.2.11</ecNumber>
    </recommendedName>
</protein>
<dbReference type="InterPro" id="IPR003439">
    <property type="entry name" value="ABC_transporter-like_ATP-bd"/>
</dbReference>
<keyword evidence="3" id="KW-0813">Transport</keyword>
<gene>
    <name evidence="17" type="ORF">ACFQ2I_23050</name>
</gene>
<keyword evidence="9" id="KW-0406">Ion transport</keyword>
<dbReference type="InterPro" id="IPR003593">
    <property type="entry name" value="AAA+_ATPase"/>
</dbReference>
<proteinExistence type="inferred from homology"/>
<evidence type="ECO:0000256" key="5">
    <source>
        <dbReference type="ARBA" id="ARBA00022596"/>
    </source>
</evidence>
<keyword evidence="10" id="KW-0921">Nickel transport</keyword>
<evidence type="ECO:0000256" key="3">
    <source>
        <dbReference type="ARBA" id="ARBA00022448"/>
    </source>
</evidence>
<feature type="domain" description="ABC transporter" evidence="16">
    <location>
        <begin position="6"/>
        <end position="245"/>
    </location>
</feature>
<dbReference type="PANTHER" id="PTHR43297:SF13">
    <property type="entry name" value="NICKEL ABC TRANSPORTER, ATP-BINDING PROTEIN"/>
    <property type="match status" value="1"/>
</dbReference>
<evidence type="ECO:0000256" key="2">
    <source>
        <dbReference type="ARBA" id="ARBA00005417"/>
    </source>
</evidence>
<evidence type="ECO:0000256" key="8">
    <source>
        <dbReference type="ARBA" id="ARBA00022967"/>
    </source>
</evidence>
<reference evidence="18" key="1">
    <citation type="journal article" date="2019" name="Int. J. Syst. Evol. Microbiol.">
        <title>The Global Catalogue of Microorganisms (GCM) 10K type strain sequencing project: providing services to taxonomists for standard genome sequencing and annotation.</title>
        <authorList>
            <consortium name="The Broad Institute Genomics Platform"/>
            <consortium name="The Broad Institute Genome Sequencing Center for Infectious Disease"/>
            <person name="Wu L."/>
            <person name="Ma J."/>
        </authorList>
    </citation>
    <scope>NUCLEOTIDE SEQUENCE [LARGE SCALE GENOMIC DNA]</scope>
    <source>
        <strain evidence="18">CCUG 59129</strain>
    </source>
</reference>
<comment type="caution">
    <text evidence="17">The sequence shown here is derived from an EMBL/GenBank/DDBJ whole genome shotgun (WGS) entry which is preliminary data.</text>
</comment>
<keyword evidence="4" id="KW-1003">Cell membrane</keyword>
<dbReference type="EC" id="7.2.2.11" evidence="13"/>
<dbReference type="PROSITE" id="PS50893">
    <property type="entry name" value="ABC_TRANSPORTER_2"/>
    <property type="match status" value="1"/>
</dbReference>
<comment type="catalytic activity">
    <reaction evidence="15">
        <text>Ni(2+)(out) + ATP + H2O = Ni(2+)(in) + ADP + phosphate + H(+)</text>
        <dbReference type="Rhea" id="RHEA:15557"/>
        <dbReference type="ChEBI" id="CHEBI:15377"/>
        <dbReference type="ChEBI" id="CHEBI:15378"/>
        <dbReference type="ChEBI" id="CHEBI:30616"/>
        <dbReference type="ChEBI" id="CHEBI:43474"/>
        <dbReference type="ChEBI" id="CHEBI:49786"/>
        <dbReference type="ChEBI" id="CHEBI:456216"/>
        <dbReference type="EC" id="7.2.2.11"/>
    </reaction>
    <physiologicalReaction direction="left-to-right" evidence="15">
        <dbReference type="Rhea" id="RHEA:15558"/>
    </physiologicalReaction>
</comment>
<evidence type="ECO:0000313" key="18">
    <source>
        <dbReference type="Proteomes" id="UP001596989"/>
    </source>
</evidence>
<accession>A0ABW3HXE8</accession>
<dbReference type="Gene3D" id="3.40.50.300">
    <property type="entry name" value="P-loop containing nucleotide triphosphate hydrolases"/>
    <property type="match status" value="1"/>
</dbReference>
<keyword evidence="8" id="KW-1278">Translocase</keyword>
<keyword evidence="5" id="KW-0533">Nickel</keyword>
<evidence type="ECO:0000256" key="10">
    <source>
        <dbReference type="ARBA" id="ARBA00023112"/>
    </source>
</evidence>
<dbReference type="InterPro" id="IPR027417">
    <property type="entry name" value="P-loop_NTPase"/>
</dbReference>
<dbReference type="InterPro" id="IPR017871">
    <property type="entry name" value="ABC_transporter-like_CS"/>
</dbReference>
<evidence type="ECO:0000256" key="9">
    <source>
        <dbReference type="ARBA" id="ARBA00023065"/>
    </source>
</evidence>
<keyword evidence="18" id="KW-1185">Reference proteome</keyword>
<evidence type="ECO:0000256" key="15">
    <source>
        <dbReference type="ARBA" id="ARBA00048610"/>
    </source>
</evidence>
<dbReference type="SUPFAM" id="SSF52540">
    <property type="entry name" value="P-loop containing nucleoside triphosphate hydrolases"/>
    <property type="match status" value="1"/>
</dbReference>
<dbReference type="EMBL" id="JBHTJZ010000072">
    <property type="protein sequence ID" value="MFD0962222.1"/>
    <property type="molecule type" value="Genomic_DNA"/>
</dbReference>
<evidence type="ECO:0000256" key="1">
    <source>
        <dbReference type="ARBA" id="ARBA00004202"/>
    </source>
</evidence>
<keyword evidence="6" id="KW-0547">Nucleotide-binding</keyword>
<dbReference type="Pfam" id="PF00005">
    <property type="entry name" value="ABC_tran"/>
    <property type="match status" value="1"/>
</dbReference>
<name>A0ABW3HXE8_9BACL</name>
<evidence type="ECO:0000313" key="17">
    <source>
        <dbReference type="EMBL" id="MFD0962222.1"/>
    </source>
</evidence>
<evidence type="ECO:0000256" key="14">
    <source>
        <dbReference type="ARBA" id="ARBA00044143"/>
    </source>
</evidence>
<evidence type="ECO:0000256" key="6">
    <source>
        <dbReference type="ARBA" id="ARBA00022741"/>
    </source>
</evidence>
<dbReference type="RefSeq" id="WP_377568610.1">
    <property type="nucleotide sequence ID" value="NZ_JBHTJZ010000072.1"/>
</dbReference>
<dbReference type="PROSITE" id="PS00211">
    <property type="entry name" value="ABC_TRANSPORTER_1"/>
    <property type="match status" value="1"/>
</dbReference>